<dbReference type="SUPFAM" id="SSF52540">
    <property type="entry name" value="P-loop containing nucleoside triphosphate hydrolases"/>
    <property type="match status" value="1"/>
</dbReference>
<dbReference type="PATRIC" id="fig|883113.3.peg.651"/>
<keyword evidence="3" id="KW-0813">Transport</keyword>
<evidence type="ECO:0000256" key="6">
    <source>
        <dbReference type="ARBA" id="ARBA00022840"/>
    </source>
</evidence>
<keyword evidence="7" id="KW-0472">Membrane</keyword>
<evidence type="ECO:0000256" key="5">
    <source>
        <dbReference type="ARBA" id="ARBA00022741"/>
    </source>
</evidence>
<dbReference type="PANTHER" id="PTHR43297">
    <property type="entry name" value="OLIGOPEPTIDE TRANSPORT ATP-BINDING PROTEIN APPD"/>
    <property type="match status" value="1"/>
</dbReference>
<accession>H3NIG1</accession>
<feature type="domain" description="ABC transporter" evidence="8">
    <location>
        <begin position="6"/>
        <end position="253"/>
    </location>
</feature>
<dbReference type="InterPro" id="IPR017871">
    <property type="entry name" value="ABC_transporter-like_CS"/>
</dbReference>
<dbReference type="HOGENOM" id="CLU_000604_1_23_9"/>
<comment type="similarity">
    <text evidence="2">Belongs to the ABC transporter superfamily.</text>
</comment>
<evidence type="ECO:0000256" key="4">
    <source>
        <dbReference type="ARBA" id="ARBA00022475"/>
    </source>
</evidence>
<dbReference type="PROSITE" id="PS00211">
    <property type="entry name" value="ABC_TRANSPORTER_1"/>
    <property type="match status" value="1"/>
</dbReference>
<dbReference type="Pfam" id="PF00005">
    <property type="entry name" value="ABC_tran"/>
    <property type="match status" value="1"/>
</dbReference>
<dbReference type="RefSeq" id="WP_006308677.1">
    <property type="nucleotide sequence ID" value="NZ_JH601133.1"/>
</dbReference>
<evidence type="ECO:0000256" key="3">
    <source>
        <dbReference type="ARBA" id="ARBA00022448"/>
    </source>
</evidence>
<dbReference type="GO" id="GO:0016887">
    <property type="term" value="F:ATP hydrolysis activity"/>
    <property type="evidence" value="ECO:0007669"/>
    <property type="project" value="InterPro"/>
</dbReference>
<evidence type="ECO:0000256" key="2">
    <source>
        <dbReference type="ARBA" id="ARBA00005417"/>
    </source>
</evidence>
<proteinExistence type="inferred from homology"/>
<evidence type="ECO:0000256" key="1">
    <source>
        <dbReference type="ARBA" id="ARBA00004202"/>
    </source>
</evidence>
<comment type="subcellular location">
    <subcellularLocation>
        <location evidence="1">Cell membrane</location>
        <topology evidence="1">Peripheral membrane protein</topology>
    </subcellularLocation>
</comment>
<dbReference type="CDD" id="cd03257">
    <property type="entry name" value="ABC_NikE_OppD_transporters"/>
    <property type="match status" value="1"/>
</dbReference>
<dbReference type="GO" id="GO:0005524">
    <property type="term" value="F:ATP binding"/>
    <property type="evidence" value="ECO:0007669"/>
    <property type="project" value="UniProtKB-KW"/>
</dbReference>
<dbReference type="PANTHER" id="PTHR43297:SF2">
    <property type="entry name" value="DIPEPTIDE TRANSPORT ATP-BINDING PROTEIN DPPD"/>
    <property type="match status" value="1"/>
</dbReference>
<dbReference type="Gene3D" id="3.40.50.300">
    <property type="entry name" value="P-loop containing nucleotide triphosphate hydrolases"/>
    <property type="match status" value="1"/>
</dbReference>
<keyword evidence="5" id="KW-0547">Nucleotide-binding</keyword>
<dbReference type="SMART" id="SM00382">
    <property type="entry name" value="AAA"/>
    <property type="match status" value="1"/>
</dbReference>
<organism evidence="9 10">
    <name type="scientific">Facklamia languida CCUG 37842</name>
    <dbReference type="NCBI Taxonomy" id="883113"/>
    <lineage>
        <taxon>Bacteria</taxon>
        <taxon>Bacillati</taxon>
        <taxon>Bacillota</taxon>
        <taxon>Bacilli</taxon>
        <taxon>Lactobacillales</taxon>
        <taxon>Aerococcaceae</taxon>
        <taxon>Facklamia</taxon>
    </lineage>
</organism>
<dbReference type="InterPro" id="IPR003439">
    <property type="entry name" value="ABC_transporter-like_ATP-bd"/>
</dbReference>
<gene>
    <name evidence="9" type="ORF">HMPREF9708_00650</name>
</gene>
<dbReference type="STRING" id="883113.HMPREF9708_00650"/>
<evidence type="ECO:0000256" key="7">
    <source>
        <dbReference type="ARBA" id="ARBA00023136"/>
    </source>
</evidence>
<sequence length="260" mass="29717">MSYFQVRDLNIYYRTNNGLFHAVKNMNFTIDKKDSVGIVGESGSGKSTFALSVLQLLPKRSAKITGQILYNNQNLLECNQREINKIRWNQIAFVFQKSMSALSPTHKIGQQMKDIYTVHNKKKKVSEIKEHCLKVLERVDLPSRVYEQYPHELSGGMMQRVSIALAVLNSPEIVFFDEATTALDVVVQNKVLEMIMDLEDEYNLTRFMITHDISTVASTCNKIIVMKDGQIIEMGDVNQVLLSPKEEYTKKLINSYINIA</sequence>
<dbReference type="EMBL" id="AGEG01000006">
    <property type="protein sequence ID" value="EHR37471.1"/>
    <property type="molecule type" value="Genomic_DNA"/>
</dbReference>
<dbReference type="eggNOG" id="COG4172">
    <property type="taxonomic scope" value="Bacteria"/>
</dbReference>
<reference evidence="9 10" key="1">
    <citation type="submission" date="2012-01" db="EMBL/GenBank/DDBJ databases">
        <title>The Genome Sequence of Facklamia languida CCUG 37842.</title>
        <authorList>
            <consortium name="The Broad Institute Genome Sequencing Platform"/>
            <person name="Earl A."/>
            <person name="Ward D."/>
            <person name="Feldgarden M."/>
            <person name="Gevers D."/>
            <person name="Huys G."/>
            <person name="Young S.K."/>
            <person name="Zeng Q."/>
            <person name="Gargeya S."/>
            <person name="Fitzgerald M."/>
            <person name="Haas B."/>
            <person name="Abouelleil A."/>
            <person name="Alvarado L."/>
            <person name="Arachchi H.M."/>
            <person name="Berlin A."/>
            <person name="Chapman S.B."/>
            <person name="Gearin G."/>
            <person name="Goldberg J."/>
            <person name="Griggs A."/>
            <person name="Gujja S."/>
            <person name="Hansen M."/>
            <person name="Heiman D."/>
            <person name="Howarth C."/>
            <person name="Larimer J."/>
            <person name="Lui A."/>
            <person name="MacDonald P.J.P."/>
            <person name="McCowen C."/>
            <person name="Montmayeur A."/>
            <person name="Murphy C."/>
            <person name="Neiman D."/>
            <person name="Pearson M."/>
            <person name="Priest M."/>
            <person name="Roberts A."/>
            <person name="Saif S."/>
            <person name="Shea T."/>
            <person name="Sisk P."/>
            <person name="Stolte C."/>
            <person name="Sykes S."/>
            <person name="Wortman J."/>
            <person name="Nusbaum C."/>
            <person name="Birren B."/>
        </authorList>
    </citation>
    <scope>NUCLEOTIDE SEQUENCE [LARGE SCALE GENOMIC DNA]</scope>
    <source>
        <strain evidence="9 10">CCUG 37842</strain>
    </source>
</reference>
<dbReference type="InterPro" id="IPR003593">
    <property type="entry name" value="AAA+_ATPase"/>
</dbReference>
<dbReference type="InterPro" id="IPR027417">
    <property type="entry name" value="P-loop_NTPase"/>
</dbReference>
<keyword evidence="10" id="KW-1185">Reference proteome</keyword>
<keyword evidence="6" id="KW-0067">ATP-binding</keyword>
<name>H3NIG1_9LACT</name>
<dbReference type="PROSITE" id="PS50893">
    <property type="entry name" value="ABC_TRANSPORTER_2"/>
    <property type="match status" value="1"/>
</dbReference>
<comment type="caution">
    <text evidence="9">The sequence shown here is derived from an EMBL/GenBank/DDBJ whole genome shotgun (WGS) entry which is preliminary data.</text>
</comment>
<dbReference type="Proteomes" id="UP000006190">
    <property type="component" value="Unassembled WGS sequence"/>
</dbReference>
<keyword evidence="4" id="KW-1003">Cell membrane</keyword>
<evidence type="ECO:0000313" key="9">
    <source>
        <dbReference type="EMBL" id="EHR37471.1"/>
    </source>
</evidence>
<dbReference type="InterPro" id="IPR050388">
    <property type="entry name" value="ABC_Ni/Peptide_Import"/>
</dbReference>
<evidence type="ECO:0000313" key="10">
    <source>
        <dbReference type="Proteomes" id="UP000006190"/>
    </source>
</evidence>
<protein>
    <recommendedName>
        <fullName evidence="8">ABC transporter domain-containing protein</fullName>
    </recommendedName>
</protein>
<dbReference type="AlphaFoldDB" id="H3NIG1"/>
<evidence type="ECO:0000259" key="8">
    <source>
        <dbReference type="PROSITE" id="PS50893"/>
    </source>
</evidence>
<dbReference type="GO" id="GO:0005886">
    <property type="term" value="C:plasma membrane"/>
    <property type="evidence" value="ECO:0007669"/>
    <property type="project" value="UniProtKB-SubCell"/>
</dbReference>